<reference evidence="7 8" key="1">
    <citation type="journal article" date="2015" name="Nature">
        <title>rRNA introns, odd ribosomes, and small enigmatic genomes across a large radiation of phyla.</title>
        <authorList>
            <person name="Brown C.T."/>
            <person name="Hug L.A."/>
            <person name="Thomas B.C."/>
            <person name="Sharon I."/>
            <person name="Castelle C.J."/>
            <person name="Singh A."/>
            <person name="Wilkins M.J."/>
            <person name="Williams K.H."/>
            <person name="Banfield J.F."/>
        </authorList>
    </citation>
    <scope>NUCLEOTIDE SEQUENCE [LARGE SCALE GENOMIC DNA]</scope>
</reference>
<dbReference type="InterPro" id="IPR043129">
    <property type="entry name" value="ATPase_NBD"/>
</dbReference>
<dbReference type="PANTHER" id="PTHR42749:SF1">
    <property type="entry name" value="CELL SHAPE-DETERMINING PROTEIN MREB"/>
    <property type="match status" value="1"/>
</dbReference>
<dbReference type="PRINTS" id="PR01652">
    <property type="entry name" value="SHAPEPROTEIN"/>
</dbReference>
<dbReference type="GO" id="GO:0005524">
    <property type="term" value="F:ATP binding"/>
    <property type="evidence" value="ECO:0007669"/>
    <property type="project" value="UniProtKB-KW"/>
</dbReference>
<dbReference type="GO" id="GO:0005737">
    <property type="term" value="C:cytoplasm"/>
    <property type="evidence" value="ECO:0007669"/>
    <property type="project" value="UniProtKB-SubCell"/>
</dbReference>
<keyword evidence="3" id="KW-0547">Nucleotide-binding</keyword>
<accession>A0A0G1Q8F1</accession>
<evidence type="ECO:0000256" key="3">
    <source>
        <dbReference type="ARBA" id="ARBA00022741"/>
    </source>
</evidence>
<dbReference type="GO" id="GO:0000902">
    <property type="term" value="P:cell morphogenesis"/>
    <property type="evidence" value="ECO:0007669"/>
    <property type="project" value="InterPro"/>
</dbReference>
<feature type="non-terminal residue" evidence="7">
    <location>
        <position position="1"/>
    </location>
</feature>
<dbReference type="NCBIfam" id="TIGR00904">
    <property type="entry name" value="mreB"/>
    <property type="match status" value="1"/>
</dbReference>
<dbReference type="Proteomes" id="UP000034696">
    <property type="component" value="Unassembled WGS sequence"/>
</dbReference>
<dbReference type="EMBL" id="LCKT01000006">
    <property type="protein sequence ID" value="KKU04885.1"/>
    <property type="molecule type" value="Genomic_DNA"/>
</dbReference>
<evidence type="ECO:0000256" key="4">
    <source>
        <dbReference type="ARBA" id="ARBA00022840"/>
    </source>
</evidence>
<keyword evidence="2" id="KW-0963">Cytoplasm</keyword>
<evidence type="ECO:0000313" key="7">
    <source>
        <dbReference type="EMBL" id="KKU04885.1"/>
    </source>
</evidence>
<comment type="subcellular location">
    <subcellularLocation>
        <location evidence="1">Cytoplasm</location>
    </subcellularLocation>
</comment>
<evidence type="ECO:0000256" key="1">
    <source>
        <dbReference type="ARBA" id="ARBA00004496"/>
    </source>
</evidence>
<sequence>FRKYYEQVSRLLSNDIGIDLGTANTLVYLRGKGIVINEPSVVAVNQKTGQVVAVGAAAKQMLGRTPGHIVAVRPVVEGVISDYEVTEEMIAYLMDKAQKETKKMLGPRVVVGVPSAITNVETRAVRDATMNSGAREVYIVEEPMAAAIGIRLPIFEPIGTMIIDIGGGTTNIAVIALGGIVRSKNIKIAGDRLNNDIIAYIRNEFKVLIGEKTAETAKITIGSALPRGVTETIVKGRDLITGLPREVIITDADIRAAIAPSIDNIMEGAREVLEITPPELISDVMQRGIHLVGGGALLRGMNELLRETMKIPIVVADDPLTAVARGTGIILENLKLYKDVLVKNDDNLPQAE</sequence>
<keyword evidence="5" id="KW-0133">Cell shape</keyword>
<dbReference type="Gene3D" id="3.30.420.40">
    <property type="match status" value="3"/>
</dbReference>
<dbReference type="SUPFAM" id="SSF53067">
    <property type="entry name" value="Actin-like ATPase domain"/>
    <property type="match status" value="2"/>
</dbReference>
<proteinExistence type="inferred from homology"/>
<name>A0A0G1Q8F1_9BACT</name>
<dbReference type="InterPro" id="IPR004753">
    <property type="entry name" value="MreB"/>
</dbReference>
<dbReference type="HAMAP" id="MF_02207">
    <property type="entry name" value="MreB"/>
    <property type="match status" value="1"/>
</dbReference>
<keyword evidence="4" id="KW-0067">ATP-binding</keyword>
<evidence type="ECO:0000256" key="5">
    <source>
        <dbReference type="ARBA" id="ARBA00022960"/>
    </source>
</evidence>
<dbReference type="AlphaFoldDB" id="A0A0G1Q8F1"/>
<protein>
    <submittedName>
        <fullName evidence="7">Cell shape determining protein, MreB/Mrl family</fullName>
    </submittedName>
</protein>
<evidence type="ECO:0000256" key="2">
    <source>
        <dbReference type="ARBA" id="ARBA00022490"/>
    </source>
</evidence>
<dbReference type="GO" id="GO:0008360">
    <property type="term" value="P:regulation of cell shape"/>
    <property type="evidence" value="ECO:0007669"/>
    <property type="project" value="UniProtKB-KW"/>
</dbReference>
<gene>
    <name evidence="7" type="ORF">UX06_C0006G0001</name>
</gene>
<dbReference type="NCBIfam" id="NF010539">
    <property type="entry name" value="PRK13927.1"/>
    <property type="match status" value="1"/>
</dbReference>
<dbReference type="PATRIC" id="fig|1618649.3.peg.137"/>
<dbReference type="Pfam" id="PF06723">
    <property type="entry name" value="MreB_Mbl"/>
    <property type="match status" value="1"/>
</dbReference>
<dbReference type="CDD" id="cd10225">
    <property type="entry name" value="ASKHA_NBD_MreB-like"/>
    <property type="match status" value="1"/>
</dbReference>
<dbReference type="InterPro" id="IPR056546">
    <property type="entry name" value="MreB_MamK-like"/>
</dbReference>
<evidence type="ECO:0000313" key="8">
    <source>
        <dbReference type="Proteomes" id="UP000034696"/>
    </source>
</evidence>
<dbReference type="PANTHER" id="PTHR42749">
    <property type="entry name" value="CELL SHAPE-DETERMINING PROTEIN MREB"/>
    <property type="match status" value="1"/>
</dbReference>
<organism evidence="7 8">
    <name type="scientific">Candidatus Giovannonibacteria bacterium GW2011_GWA2_45_21</name>
    <dbReference type="NCBI Taxonomy" id="1618649"/>
    <lineage>
        <taxon>Bacteria</taxon>
        <taxon>Candidatus Giovannoniibacteriota</taxon>
    </lineage>
</organism>
<evidence type="ECO:0000256" key="6">
    <source>
        <dbReference type="ARBA" id="ARBA00023458"/>
    </source>
</evidence>
<comment type="similarity">
    <text evidence="6">Belongs to the FtsA/MreB family.</text>
</comment>
<comment type="caution">
    <text evidence="7">The sequence shown here is derived from an EMBL/GenBank/DDBJ whole genome shotgun (WGS) entry which is preliminary data.</text>
</comment>